<evidence type="ECO:0000313" key="4">
    <source>
        <dbReference type="Proteomes" id="UP000004947"/>
    </source>
</evidence>
<dbReference type="CDD" id="cd16027">
    <property type="entry name" value="SGSH"/>
    <property type="match status" value="1"/>
</dbReference>
<dbReference type="eggNOG" id="COG3119">
    <property type="taxonomic scope" value="Bacteria"/>
</dbReference>
<feature type="chain" id="PRO_5002692478" evidence="1">
    <location>
        <begin position="42"/>
        <end position="498"/>
    </location>
</feature>
<dbReference type="SUPFAM" id="SSF53649">
    <property type="entry name" value="Alkaline phosphatase-like"/>
    <property type="match status" value="1"/>
</dbReference>
<keyword evidence="4" id="KW-1185">Reference proteome</keyword>
<dbReference type="InterPro" id="IPR052701">
    <property type="entry name" value="GAG_Ulvan_Degrading_Sulfatases"/>
</dbReference>
<dbReference type="RefSeq" id="WP_007280289.1">
    <property type="nucleotide sequence ID" value="NZ_ABCK01000022.1"/>
</dbReference>
<feature type="domain" description="Sulfatase N-terminal" evidence="2">
    <location>
        <begin position="47"/>
        <end position="312"/>
    </location>
</feature>
<dbReference type="OrthoDB" id="9789742at2"/>
<dbReference type="Pfam" id="PF00884">
    <property type="entry name" value="Sulfatase"/>
    <property type="match status" value="1"/>
</dbReference>
<comment type="caution">
    <text evidence="3">The sequence shown here is derived from an EMBL/GenBank/DDBJ whole genome shotgun (WGS) entry which is preliminary data.</text>
</comment>
<dbReference type="EMBL" id="ABCK01000022">
    <property type="protein sequence ID" value="EDM25905.1"/>
    <property type="molecule type" value="Genomic_DNA"/>
</dbReference>
<dbReference type="Gene3D" id="3.40.720.10">
    <property type="entry name" value="Alkaline Phosphatase, subunit A"/>
    <property type="match status" value="1"/>
</dbReference>
<dbReference type="PANTHER" id="PTHR43751:SF1">
    <property type="entry name" value="SULFATASE ATSG-RELATED"/>
    <property type="match status" value="1"/>
</dbReference>
<reference evidence="3 4" key="1">
    <citation type="journal article" date="2010" name="J. Bacteriol.">
        <title>Genome sequence of Lentisphaera araneosa HTCC2155T, the type species of the order Lentisphaerales in the phylum Lentisphaerae.</title>
        <authorList>
            <person name="Thrash J.C."/>
            <person name="Cho J.C."/>
            <person name="Vergin K.L."/>
            <person name="Morris R.M."/>
            <person name="Giovannoni S.J."/>
        </authorList>
    </citation>
    <scope>NUCLEOTIDE SEQUENCE [LARGE SCALE GENOMIC DNA]</scope>
    <source>
        <strain evidence="3 4">HTCC2155</strain>
    </source>
</reference>
<gene>
    <name evidence="3" type="ORF">LNTAR_07679</name>
</gene>
<accession>A6DR17</accession>
<feature type="signal peptide" evidence="1">
    <location>
        <begin position="1"/>
        <end position="41"/>
    </location>
</feature>
<name>A6DR17_9BACT</name>
<dbReference type="InterPro" id="IPR017850">
    <property type="entry name" value="Alkaline_phosphatase_core_sf"/>
</dbReference>
<evidence type="ECO:0000256" key="1">
    <source>
        <dbReference type="SAM" id="SignalP"/>
    </source>
</evidence>
<protein>
    <submittedName>
        <fullName evidence="3">Probable arylsulfatase A</fullName>
    </submittedName>
</protein>
<proteinExistence type="predicted"/>
<evidence type="ECO:0000313" key="3">
    <source>
        <dbReference type="EMBL" id="EDM25905.1"/>
    </source>
</evidence>
<organism evidence="3 4">
    <name type="scientific">Lentisphaera araneosa HTCC2155</name>
    <dbReference type="NCBI Taxonomy" id="313628"/>
    <lineage>
        <taxon>Bacteria</taxon>
        <taxon>Pseudomonadati</taxon>
        <taxon>Lentisphaerota</taxon>
        <taxon>Lentisphaeria</taxon>
        <taxon>Lentisphaerales</taxon>
        <taxon>Lentisphaeraceae</taxon>
        <taxon>Lentisphaera</taxon>
    </lineage>
</organism>
<keyword evidence="1" id="KW-0732">Signal</keyword>
<dbReference type="Proteomes" id="UP000004947">
    <property type="component" value="Unassembled WGS sequence"/>
</dbReference>
<dbReference type="InterPro" id="IPR000917">
    <property type="entry name" value="Sulfatase_N"/>
</dbReference>
<dbReference type="AlphaFoldDB" id="A6DR17"/>
<dbReference type="STRING" id="313628.LNTAR_07679"/>
<sequence>MKNTKQANPPRQNGLFRGGLKALYRTLTVVAVLFSASAASAEETHSPNILWIIAEDMSPDLACYGNKVVTTPNIDSLAAKGMRFSNVFTTAPACSPSRTALATGVYQTTLDAHHMRYSSELRSNLPKAVKVLPELMRENGYYTGNIKGICGTGTGKDDWQFNVPGKSWDTHSWKELSKRQPFFAQINSSQSHRGFSSTKNIAKEKIKIPPYYPDHPVSRHDWAGYYNEINKFDRQVGDILKRLETEDLAKNTIVCVFADHGRPMIRGKNWLYDSGTQIPLVIYFPEGMKKPKAYQAGKTNTELLSAIDLVAETVLMAGGKIPAWMQGRSFLRKNSKPRNYIHTAVDRIGNVDTCSRAIRSDRFKYIRNFKTPGSINECTTAYRRASHSIYHLLNIMEDKNLLTPAQAQLLKPLADEELYDLVNDPYETVNLIGNKDLESIHNKLKEQMAEWIEFSKDKGLEKESAAIVEHFREYGKTTMKSRAKSIQKRRLSVEKYFE</sequence>
<dbReference type="PANTHER" id="PTHR43751">
    <property type="entry name" value="SULFATASE"/>
    <property type="match status" value="1"/>
</dbReference>
<evidence type="ECO:0000259" key="2">
    <source>
        <dbReference type="Pfam" id="PF00884"/>
    </source>
</evidence>